<dbReference type="PANTHER" id="PTHR35333:SF3">
    <property type="entry name" value="BETA-LACTAMASE-TYPE TRANSPEPTIDASE FOLD CONTAINING PROTEIN"/>
    <property type="match status" value="1"/>
</dbReference>
<accession>A0A395W498</accession>
<evidence type="ECO:0000313" key="2">
    <source>
        <dbReference type="EMBL" id="RGU89517.1"/>
    </source>
</evidence>
<dbReference type="EMBL" id="QRYQ01000027">
    <property type="protein sequence ID" value="RGU89517.1"/>
    <property type="molecule type" value="Genomic_DNA"/>
</dbReference>
<protein>
    <recommendedName>
        <fullName evidence="1">Beta-lactamase class A catalytic domain-containing protein</fullName>
    </recommendedName>
</protein>
<dbReference type="PANTHER" id="PTHR35333">
    <property type="entry name" value="BETA-LACTAMASE"/>
    <property type="match status" value="1"/>
</dbReference>
<sequence length="300" mass="34094">MDKKNKIVIISLLSILLIALCMFASEMSSTKKKAFTSESEIQDDQSTEVKNEDNSKYIDMALAKEIEAYFQENNIDHESVSYCITDLKHNIKYSMNEKDEFIAGSIYKLPLAMLYYDKVNSGDYTMESTLPYSGYMHEDAGVISSNYTIGSQIPLSELLDAAIVYSDNDAGHILFENLGGWEEYKEAMTKYTSSISDNYYSEDNVSTANTMNDVITYLYAHKDEYQELIDNMKKAEPQEYLDRDIQQGMPQKYGMYDYALNSVGFVECETPYSIVVLTSLGDKGADVMAKINSIAYEHFK</sequence>
<gene>
    <name evidence="2" type="ORF">DWW32_10885</name>
</gene>
<feature type="domain" description="Beta-lactamase class A catalytic" evidence="1">
    <location>
        <begin position="82"/>
        <end position="278"/>
    </location>
</feature>
<dbReference type="InterPro" id="IPR045155">
    <property type="entry name" value="Beta-lactam_cat"/>
</dbReference>
<dbReference type="Proteomes" id="UP000265489">
    <property type="component" value="Unassembled WGS sequence"/>
</dbReference>
<dbReference type="RefSeq" id="WP_118325774.1">
    <property type="nucleotide sequence ID" value="NZ_CATXSW010000068.1"/>
</dbReference>
<evidence type="ECO:0000259" key="1">
    <source>
        <dbReference type="Pfam" id="PF13354"/>
    </source>
</evidence>
<dbReference type="SUPFAM" id="SSF56601">
    <property type="entry name" value="beta-lactamase/transpeptidase-like"/>
    <property type="match status" value="1"/>
</dbReference>
<dbReference type="GO" id="GO:0046677">
    <property type="term" value="P:response to antibiotic"/>
    <property type="evidence" value="ECO:0007669"/>
    <property type="project" value="InterPro"/>
</dbReference>
<dbReference type="GeneID" id="66580315"/>
<dbReference type="GO" id="GO:0008800">
    <property type="term" value="F:beta-lactamase activity"/>
    <property type="evidence" value="ECO:0007669"/>
    <property type="project" value="InterPro"/>
</dbReference>
<dbReference type="Gene3D" id="3.40.710.10">
    <property type="entry name" value="DD-peptidase/beta-lactamase superfamily"/>
    <property type="match status" value="1"/>
</dbReference>
<organism evidence="2 3">
    <name type="scientific">Holdemanella biformis</name>
    <dbReference type="NCBI Taxonomy" id="1735"/>
    <lineage>
        <taxon>Bacteria</taxon>
        <taxon>Bacillati</taxon>
        <taxon>Bacillota</taxon>
        <taxon>Erysipelotrichia</taxon>
        <taxon>Erysipelotrichales</taxon>
        <taxon>Erysipelotrichaceae</taxon>
        <taxon>Holdemanella</taxon>
    </lineage>
</organism>
<comment type="caution">
    <text evidence="2">The sequence shown here is derived from an EMBL/GenBank/DDBJ whole genome shotgun (WGS) entry which is preliminary data.</text>
</comment>
<dbReference type="AlphaFoldDB" id="A0A395W498"/>
<evidence type="ECO:0000313" key="3">
    <source>
        <dbReference type="Proteomes" id="UP000265489"/>
    </source>
</evidence>
<name>A0A395W498_9FIRM</name>
<reference evidence="2 3" key="1">
    <citation type="submission" date="2018-08" db="EMBL/GenBank/DDBJ databases">
        <title>A genome reference for cultivated species of the human gut microbiota.</title>
        <authorList>
            <person name="Zou Y."/>
            <person name="Xue W."/>
            <person name="Luo G."/>
        </authorList>
    </citation>
    <scope>NUCLEOTIDE SEQUENCE [LARGE SCALE GENOMIC DNA]</scope>
    <source>
        <strain evidence="2 3">AF15-20</strain>
    </source>
</reference>
<dbReference type="GO" id="GO:0030655">
    <property type="term" value="P:beta-lactam antibiotic catabolic process"/>
    <property type="evidence" value="ECO:0007669"/>
    <property type="project" value="InterPro"/>
</dbReference>
<dbReference type="InterPro" id="IPR012338">
    <property type="entry name" value="Beta-lactam/transpept-like"/>
</dbReference>
<proteinExistence type="predicted"/>
<dbReference type="Pfam" id="PF13354">
    <property type="entry name" value="Beta-lactamase2"/>
    <property type="match status" value="1"/>
</dbReference>
<dbReference type="InterPro" id="IPR000871">
    <property type="entry name" value="Beta-lactam_class-A"/>
</dbReference>